<evidence type="ECO:0000259" key="5">
    <source>
        <dbReference type="PROSITE" id="PS51898"/>
    </source>
</evidence>
<dbReference type="InterPro" id="IPR053876">
    <property type="entry name" value="Phage_int_M"/>
</dbReference>
<dbReference type="InterPro" id="IPR010998">
    <property type="entry name" value="Integrase_recombinase_N"/>
</dbReference>
<dbReference type="PANTHER" id="PTHR30629">
    <property type="entry name" value="PROPHAGE INTEGRASE"/>
    <property type="match status" value="1"/>
</dbReference>
<organism evidence="6 7">
    <name type="scientific">Sutterella seckii</name>
    <dbReference type="NCBI Taxonomy" id="1944635"/>
    <lineage>
        <taxon>Bacteria</taxon>
        <taxon>Pseudomonadati</taxon>
        <taxon>Pseudomonadota</taxon>
        <taxon>Betaproteobacteria</taxon>
        <taxon>Burkholderiales</taxon>
        <taxon>Sutterellaceae</taxon>
        <taxon>Sutterella</taxon>
    </lineage>
</organism>
<dbReference type="InterPro" id="IPR011010">
    <property type="entry name" value="DNA_brk_join_enz"/>
</dbReference>
<dbReference type="Gene3D" id="1.10.443.10">
    <property type="entry name" value="Intergrase catalytic core"/>
    <property type="match status" value="1"/>
</dbReference>
<dbReference type="Pfam" id="PF13356">
    <property type="entry name" value="Arm-DNA-bind_3"/>
    <property type="match status" value="1"/>
</dbReference>
<dbReference type="Gene3D" id="3.30.160.390">
    <property type="entry name" value="Integrase, DNA-binding domain"/>
    <property type="match status" value="1"/>
</dbReference>
<dbReference type="InterPro" id="IPR050808">
    <property type="entry name" value="Phage_Integrase"/>
</dbReference>
<evidence type="ECO:0000256" key="4">
    <source>
        <dbReference type="ARBA" id="ARBA00023172"/>
    </source>
</evidence>
<dbReference type="RefSeq" id="WP_139688060.1">
    <property type="nucleotide sequence ID" value="NZ_WEHW01000007.1"/>
</dbReference>
<keyword evidence="4" id="KW-0233">DNA recombination</keyword>
<protein>
    <submittedName>
        <fullName evidence="6">DUF4102 domain-containing protein</fullName>
    </submittedName>
</protein>
<proteinExistence type="inferred from homology"/>
<dbReference type="Pfam" id="PF22022">
    <property type="entry name" value="Phage_int_M"/>
    <property type="match status" value="1"/>
</dbReference>
<dbReference type="SUPFAM" id="SSF56349">
    <property type="entry name" value="DNA breaking-rejoining enzymes"/>
    <property type="match status" value="1"/>
</dbReference>
<keyword evidence="7" id="KW-1185">Reference proteome</keyword>
<dbReference type="PROSITE" id="PS51898">
    <property type="entry name" value="TYR_RECOMBINASE"/>
    <property type="match status" value="1"/>
</dbReference>
<dbReference type="AlphaFoldDB" id="A0AAI9WNN0"/>
<dbReference type="Proteomes" id="UP000469462">
    <property type="component" value="Unassembled WGS sequence"/>
</dbReference>
<dbReference type="InterPro" id="IPR038488">
    <property type="entry name" value="Integrase_DNA-bd_sf"/>
</dbReference>
<evidence type="ECO:0000313" key="6">
    <source>
        <dbReference type="EMBL" id="KAB7652057.1"/>
    </source>
</evidence>
<evidence type="ECO:0000256" key="3">
    <source>
        <dbReference type="ARBA" id="ARBA00023125"/>
    </source>
</evidence>
<feature type="domain" description="Tyr recombinase" evidence="5">
    <location>
        <begin position="220"/>
        <end position="423"/>
    </location>
</feature>
<dbReference type="GO" id="GO:0006310">
    <property type="term" value="P:DNA recombination"/>
    <property type="evidence" value="ECO:0007669"/>
    <property type="project" value="UniProtKB-KW"/>
</dbReference>
<dbReference type="PANTHER" id="PTHR30629:SF2">
    <property type="entry name" value="PROPHAGE INTEGRASE INTS-RELATED"/>
    <property type="match status" value="1"/>
</dbReference>
<gene>
    <name evidence="6" type="ORF">GBM96_03740</name>
</gene>
<dbReference type="InterPro" id="IPR025166">
    <property type="entry name" value="Integrase_DNA_bind_dom"/>
</dbReference>
<comment type="caution">
    <text evidence="6">The sequence shown here is derived from an EMBL/GenBank/DDBJ whole genome shotgun (WGS) entry which is preliminary data.</text>
</comment>
<comment type="similarity">
    <text evidence="1">Belongs to the 'phage' integrase family.</text>
</comment>
<dbReference type="GO" id="GO:0015074">
    <property type="term" value="P:DNA integration"/>
    <property type="evidence" value="ECO:0007669"/>
    <property type="project" value="UniProtKB-KW"/>
</dbReference>
<keyword evidence="3" id="KW-0238">DNA-binding</keyword>
<dbReference type="EMBL" id="WEHW01000007">
    <property type="protein sequence ID" value="KAB7652057.1"/>
    <property type="molecule type" value="Genomic_DNA"/>
</dbReference>
<dbReference type="InterPro" id="IPR002104">
    <property type="entry name" value="Integrase_catalytic"/>
</dbReference>
<evidence type="ECO:0000256" key="1">
    <source>
        <dbReference type="ARBA" id="ARBA00008857"/>
    </source>
</evidence>
<evidence type="ECO:0000313" key="7">
    <source>
        <dbReference type="Proteomes" id="UP000469462"/>
    </source>
</evidence>
<name>A0AAI9WNN0_9BURK</name>
<sequence>MKRGADLTALQVKNLPSDSRLHNVGGVRGLYVKKNASGSGSWILRYTAADKKRRDYGLGSYAELTLKEAREKATAALKAIEQGIDPIEARKADIAKAEKDERLGLTFARVAGMWFDDLEEEREKRNPRWRRREEPRLKKNVLPVIGSIPIATLNEMDVLRCIEPLRREGKDETAKKLRTAIKQIAAWAIQKGYRENRLNPAGESLTDLLGTVNAPKAETENHPAVAVEEVPRLMRELLQSKLPTARALVFCIFTAGRSKAVRYTAPEDIDPAEGVWMVRRENDKVKDRRALREVMLSSYALDFLKTLPRIEGAQYLFTSPNGGALTPEGMAQRLKSMHRDRKAVDGVGWVDPVQTKLYGKDRVITPHGMRAAFRTWAEDDAHGNNRRFDPIAVEQCMLHKTDKKYDGAYSRGTYPEERRRIMEAWGRYCMEGKWPDEA</sequence>
<reference evidence="6 7" key="1">
    <citation type="submission" date="2019-10" db="EMBL/GenBank/DDBJ databases">
        <title>Genome diversity of Sutterella seckii.</title>
        <authorList>
            <person name="Chaplin A.V."/>
            <person name="Sokolova S.R."/>
            <person name="Mosin K.A."/>
            <person name="Ivanova E.L."/>
            <person name="Kochetkova T.O."/>
            <person name="Goltsov A.Y."/>
            <person name="Trofimov D.Y."/>
            <person name="Efimov B.A."/>
        </authorList>
    </citation>
    <scope>NUCLEOTIDE SEQUENCE [LARGE SCALE GENOMIC DNA]</scope>
    <source>
        <strain evidence="6 7">ASD3426</strain>
    </source>
</reference>
<dbReference type="Gene3D" id="1.10.150.130">
    <property type="match status" value="1"/>
</dbReference>
<evidence type="ECO:0000256" key="2">
    <source>
        <dbReference type="ARBA" id="ARBA00022908"/>
    </source>
</evidence>
<accession>A0AAI9WNN0</accession>
<dbReference type="GO" id="GO:0003677">
    <property type="term" value="F:DNA binding"/>
    <property type="evidence" value="ECO:0007669"/>
    <property type="project" value="UniProtKB-KW"/>
</dbReference>
<keyword evidence="2" id="KW-0229">DNA integration</keyword>
<dbReference type="InterPro" id="IPR013762">
    <property type="entry name" value="Integrase-like_cat_sf"/>
</dbReference>